<dbReference type="GO" id="GO:0003924">
    <property type="term" value="F:GTPase activity"/>
    <property type="evidence" value="ECO:0007669"/>
    <property type="project" value="InterPro"/>
</dbReference>
<dbReference type="GO" id="GO:0000049">
    <property type="term" value="F:tRNA binding"/>
    <property type="evidence" value="ECO:0007669"/>
    <property type="project" value="InterPro"/>
</dbReference>
<evidence type="ECO:0000256" key="3">
    <source>
        <dbReference type="ARBA" id="ARBA00011986"/>
    </source>
</evidence>
<proteinExistence type="inferred from homology"/>
<organism evidence="12 14">
    <name type="scientific">Medicago truncatula</name>
    <name type="common">Barrel medic</name>
    <name type="synonym">Medicago tribuloides</name>
    <dbReference type="NCBI Taxonomy" id="3880"/>
    <lineage>
        <taxon>Eukaryota</taxon>
        <taxon>Viridiplantae</taxon>
        <taxon>Streptophyta</taxon>
        <taxon>Embryophyta</taxon>
        <taxon>Tracheophyta</taxon>
        <taxon>Spermatophyta</taxon>
        <taxon>Magnoliopsida</taxon>
        <taxon>eudicotyledons</taxon>
        <taxon>Gunneridae</taxon>
        <taxon>Pentapetalae</taxon>
        <taxon>rosids</taxon>
        <taxon>fabids</taxon>
        <taxon>Fabales</taxon>
        <taxon>Fabaceae</taxon>
        <taxon>Papilionoideae</taxon>
        <taxon>50 kb inversion clade</taxon>
        <taxon>NPAAA clade</taxon>
        <taxon>Hologalegina</taxon>
        <taxon>IRL clade</taxon>
        <taxon>Trifolieae</taxon>
        <taxon>Medicago</taxon>
    </lineage>
</organism>
<accession>G7IJ99</accession>
<dbReference type="InterPro" id="IPR015256">
    <property type="entry name" value="eIF2g_C"/>
</dbReference>
<comment type="catalytic activity">
    <reaction evidence="9">
        <text>GTP + H2O = GDP + phosphate + H(+)</text>
        <dbReference type="Rhea" id="RHEA:19669"/>
        <dbReference type="ChEBI" id="CHEBI:15377"/>
        <dbReference type="ChEBI" id="CHEBI:15378"/>
        <dbReference type="ChEBI" id="CHEBI:37565"/>
        <dbReference type="ChEBI" id="CHEBI:43474"/>
        <dbReference type="ChEBI" id="CHEBI:58189"/>
        <dbReference type="EC" id="3.6.5.3"/>
    </reaction>
</comment>
<evidence type="ECO:0000256" key="9">
    <source>
        <dbReference type="ARBA" id="ARBA00048107"/>
    </source>
</evidence>
<dbReference type="SUPFAM" id="SSF50447">
    <property type="entry name" value="Translation proteins"/>
    <property type="match status" value="1"/>
</dbReference>
<evidence type="ECO:0000256" key="2">
    <source>
        <dbReference type="ARBA" id="ARBA00007249"/>
    </source>
</evidence>
<dbReference type="GO" id="GO:0003743">
    <property type="term" value="F:translation initiation factor activity"/>
    <property type="evidence" value="ECO:0000318"/>
    <property type="project" value="GO_Central"/>
</dbReference>
<keyword evidence="6" id="KW-0378">Hydrolase</keyword>
<dbReference type="Pfam" id="PF09173">
    <property type="entry name" value="eIF2_C"/>
    <property type="match status" value="1"/>
</dbReference>
<dbReference type="Pfam" id="PF00009">
    <property type="entry name" value="GTP_EFTU"/>
    <property type="match status" value="1"/>
</dbReference>
<dbReference type="PRINTS" id="PR00315">
    <property type="entry name" value="ELONGATNFCT"/>
</dbReference>
<dbReference type="Pfam" id="PF03144">
    <property type="entry name" value="GTP_EFTU_D2"/>
    <property type="match status" value="1"/>
</dbReference>
<sequence length="643" mass="71682">MTFRRVCSFRRWLVHILLRGSIVCSKRKLGKLFYYFDPVLWSGPRLALAMIILINTLFSLCYLIIKWRRAELRHCARTACMRRLISRLVAVFVWFLLKDQLQSITDSTNDLGVDVPPPKPHTPRIFYDFSTHITDFEEILDFSAIFNTTALFLCYLQQISFTVAALLIHSQIPLFVKMARRGLMEQDLSTLDVNKLHPLSPEVISRQATINIGTIGHVAHGKSTVVKAISGVQTVRFKNELERNITIKLGYANAKIYKCEDERCPRPMSYKAYGSGKEDSPMCDVPGFENSKMKLLRHVSFVDCPGHDILMATMLNGAAIMDGALLLIAANESCPQPQTSEHLAAVEIMRLQHIIILQNKVDLIQENVAINQHEAIQKFIQGTVADSAPVVPISAQLKYNIDVVCEYIVKKIPIPERNFISPPNMIVIRSFDVNKPGYEVDEIKGGVAGGSILRGVLKVNQFIEVRPGIVVKDESGNIRCTPIYSRIVSLFAEQNELQFAVPGGLIGVGTTMDPTLTRADRLVGQVLGEVGSLPDVFVELEVNFFLLRRLLGVRTKGSERQGKVSKLTKSEILMLNIGSMSTGAKVTAVKNDLAKLQLTSPVCTSKGEKIALSRRVEKHWRLIGWGQIQAGITLDVPPAPLLS</sequence>
<feature type="transmembrane region" description="Helical" evidence="10">
    <location>
        <begin position="144"/>
        <end position="168"/>
    </location>
</feature>
<dbReference type="PROSITE" id="PS51722">
    <property type="entry name" value="G_TR_2"/>
    <property type="match status" value="1"/>
</dbReference>
<keyword evidence="14" id="KW-1185">Reference proteome</keyword>
<dbReference type="GO" id="GO:0001731">
    <property type="term" value="P:formation of translation preinitiation complex"/>
    <property type="evidence" value="ECO:0000318"/>
    <property type="project" value="GO_Central"/>
</dbReference>
<dbReference type="CDD" id="cd03688">
    <property type="entry name" value="eIF2_gamma_II"/>
    <property type="match status" value="1"/>
</dbReference>
<keyword evidence="7" id="KW-0648">Protein biosynthesis</keyword>
<keyword evidence="10" id="KW-1133">Transmembrane helix</keyword>
<dbReference type="CDD" id="cd15490">
    <property type="entry name" value="eIF2_gamma_III"/>
    <property type="match status" value="1"/>
</dbReference>
<name>G7IJ99_MEDTR</name>
<reference evidence="12 14" key="1">
    <citation type="journal article" date="2011" name="Nature">
        <title>The Medicago genome provides insight into the evolution of rhizobial symbioses.</title>
        <authorList>
            <person name="Young N.D."/>
            <person name="Debelle F."/>
            <person name="Oldroyd G.E."/>
            <person name="Geurts R."/>
            <person name="Cannon S.B."/>
            <person name="Udvardi M.K."/>
            <person name="Benedito V.A."/>
            <person name="Mayer K.F."/>
            <person name="Gouzy J."/>
            <person name="Schoof H."/>
            <person name="Van de Peer Y."/>
            <person name="Proost S."/>
            <person name="Cook D.R."/>
            <person name="Meyers B.C."/>
            <person name="Spannagl M."/>
            <person name="Cheung F."/>
            <person name="De Mita S."/>
            <person name="Krishnakumar V."/>
            <person name="Gundlach H."/>
            <person name="Zhou S."/>
            <person name="Mudge J."/>
            <person name="Bharti A.K."/>
            <person name="Murray J.D."/>
            <person name="Naoumkina M.A."/>
            <person name="Rosen B."/>
            <person name="Silverstein K.A."/>
            <person name="Tang H."/>
            <person name="Rombauts S."/>
            <person name="Zhao P.X."/>
            <person name="Zhou P."/>
            <person name="Barbe V."/>
            <person name="Bardou P."/>
            <person name="Bechner M."/>
            <person name="Bellec A."/>
            <person name="Berger A."/>
            <person name="Berges H."/>
            <person name="Bidwell S."/>
            <person name="Bisseling T."/>
            <person name="Choisne N."/>
            <person name="Couloux A."/>
            <person name="Denny R."/>
            <person name="Deshpande S."/>
            <person name="Dai X."/>
            <person name="Doyle J.J."/>
            <person name="Dudez A.M."/>
            <person name="Farmer A.D."/>
            <person name="Fouteau S."/>
            <person name="Franken C."/>
            <person name="Gibelin C."/>
            <person name="Gish J."/>
            <person name="Goldstein S."/>
            <person name="Gonzalez A.J."/>
            <person name="Green P.J."/>
            <person name="Hallab A."/>
            <person name="Hartog M."/>
            <person name="Hua A."/>
            <person name="Humphray S.J."/>
            <person name="Jeong D.H."/>
            <person name="Jing Y."/>
            <person name="Jocker A."/>
            <person name="Kenton S.M."/>
            <person name="Kim D.J."/>
            <person name="Klee K."/>
            <person name="Lai H."/>
            <person name="Lang C."/>
            <person name="Lin S."/>
            <person name="Macmil S.L."/>
            <person name="Magdelenat G."/>
            <person name="Matthews L."/>
            <person name="McCorrison J."/>
            <person name="Monaghan E.L."/>
            <person name="Mun J.H."/>
            <person name="Najar F.Z."/>
            <person name="Nicholson C."/>
            <person name="Noirot C."/>
            <person name="O'Bleness M."/>
            <person name="Paule C.R."/>
            <person name="Poulain J."/>
            <person name="Prion F."/>
            <person name="Qin B."/>
            <person name="Qu C."/>
            <person name="Retzel E.F."/>
            <person name="Riddle C."/>
            <person name="Sallet E."/>
            <person name="Samain S."/>
            <person name="Samson N."/>
            <person name="Sanders I."/>
            <person name="Saurat O."/>
            <person name="Scarpelli C."/>
            <person name="Schiex T."/>
            <person name="Segurens B."/>
            <person name="Severin A.J."/>
            <person name="Sherrier D.J."/>
            <person name="Shi R."/>
            <person name="Sims S."/>
            <person name="Singer S.R."/>
            <person name="Sinharoy S."/>
            <person name="Sterck L."/>
            <person name="Viollet A."/>
            <person name="Wang B.B."/>
            <person name="Wang K."/>
            <person name="Wang M."/>
            <person name="Wang X."/>
            <person name="Warfsmann J."/>
            <person name="Weissenbach J."/>
            <person name="White D.D."/>
            <person name="White J.D."/>
            <person name="Wiley G.B."/>
            <person name="Wincker P."/>
            <person name="Xing Y."/>
            <person name="Yang L."/>
            <person name="Yao Z."/>
            <person name="Ying F."/>
            <person name="Zhai J."/>
            <person name="Zhou L."/>
            <person name="Zuber A."/>
            <person name="Denarie J."/>
            <person name="Dixon R.A."/>
            <person name="May G.D."/>
            <person name="Schwartz D.C."/>
            <person name="Rogers J."/>
            <person name="Quetier F."/>
            <person name="Town C.D."/>
            <person name="Roe B.A."/>
        </authorList>
    </citation>
    <scope>NUCLEOTIDE SEQUENCE [LARGE SCALE GENOMIC DNA]</scope>
    <source>
        <strain evidence="12">A17</strain>
        <strain evidence="13 14">cv. Jemalong A17</strain>
    </source>
</reference>
<dbReference type="STRING" id="3880.G7IJ99"/>
<dbReference type="EC" id="3.6.5.3" evidence="3"/>
<evidence type="ECO:0000313" key="13">
    <source>
        <dbReference type="EnsemblPlants" id="AES66450"/>
    </source>
</evidence>
<reference evidence="13" key="3">
    <citation type="submission" date="2015-04" db="UniProtKB">
        <authorList>
            <consortium name="EnsemblPlants"/>
        </authorList>
    </citation>
    <scope>IDENTIFICATION</scope>
    <source>
        <strain evidence="13">cv. Jemalong A17</strain>
    </source>
</reference>
<dbReference type="Gene3D" id="2.40.30.10">
    <property type="entry name" value="Translation factors"/>
    <property type="match status" value="2"/>
</dbReference>
<keyword evidence="8" id="KW-0342">GTP-binding</keyword>
<dbReference type="InterPro" id="IPR009000">
    <property type="entry name" value="Transl_B-barrel_sf"/>
</dbReference>
<dbReference type="eggNOG" id="KOG0466">
    <property type="taxonomic scope" value="Eukaryota"/>
</dbReference>
<dbReference type="InterPro" id="IPR044127">
    <property type="entry name" value="eIF2g_dom_2"/>
</dbReference>
<evidence type="ECO:0000259" key="11">
    <source>
        <dbReference type="PROSITE" id="PS51722"/>
    </source>
</evidence>
<dbReference type="PANTHER" id="PTHR42854">
    <property type="entry name" value="EUKARYOTIC TRANSLATION INITIATION FACTOR 2 SUBUNIT 3 FAMILY MEMBER"/>
    <property type="match status" value="1"/>
</dbReference>
<dbReference type="NCBIfam" id="NF003077">
    <property type="entry name" value="PRK04000.1"/>
    <property type="match status" value="1"/>
</dbReference>
<protein>
    <recommendedName>
        <fullName evidence="3">protein-synthesizing GTPase</fullName>
        <ecNumber evidence="3">3.6.5.3</ecNumber>
    </recommendedName>
</protein>
<evidence type="ECO:0000256" key="5">
    <source>
        <dbReference type="ARBA" id="ARBA00022741"/>
    </source>
</evidence>
<dbReference type="InterPro" id="IPR027417">
    <property type="entry name" value="P-loop_NTPase"/>
</dbReference>
<dbReference type="FunFam" id="2.40.30.10:FF:000011">
    <property type="entry name" value="Eukaryotic translation initiation factor 2 subunit gamma"/>
    <property type="match status" value="1"/>
</dbReference>
<keyword evidence="10" id="KW-0812">Transmembrane</keyword>
<evidence type="ECO:0000256" key="8">
    <source>
        <dbReference type="ARBA" id="ARBA00023134"/>
    </source>
</evidence>
<dbReference type="EMBL" id="CM001218">
    <property type="protein sequence ID" value="AES66450.1"/>
    <property type="molecule type" value="Genomic_DNA"/>
</dbReference>
<evidence type="ECO:0000256" key="1">
    <source>
        <dbReference type="ARBA" id="ARBA00003982"/>
    </source>
</evidence>
<gene>
    <name evidence="12" type="ordered locus">MTR_2g069440</name>
</gene>
<feature type="domain" description="Tr-type G" evidence="11">
    <location>
        <begin position="207"/>
        <end position="416"/>
    </location>
</feature>
<dbReference type="InterPro" id="IPR004161">
    <property type="entry name" value="EFTu-like_2"/>
</dbReference>
<evidence type="ECO:0000313" key="12">
    <source>
        <dbReference type="EMBL" id="AES66450.1"/>
    </source>
</evidence>
<dbReference type="PaxDb" id="3880-AES66450"/>
<dbReference type="FunFam" id="3.40.50.300:FF:000065">
    <property type="entry name" value="Eukaryotic translation initiation factor 2 subunit gamma"/>
    <property type="match status" value="1"/>
</dbReference>
<dbReference type="InterPro" id="IPR000795">
    <property type="entry name" value="T_Tr_GTP-bd_dom"/>
</dbReference>
<comment type="similarity">
    <text evidence="2">Belongs to the TRAFAC class translation factor GTPase superfamily. Classic translation factor GTPase family. EF-Tu/EF-1A subfamily.</text>
</comment>
<evidence type="ECO:0000256" key="4">
    <source>
        <dbReference type="ARBA" id="ARBA00022540"/>
    </source>
</evidence>
<evidence type="ECO:0000256" key="10">
    <source>
        <dbReference type="SAM" id="Phobius"/>
    </source>
</evidence>
<dbReference type="FunFam" id="2.40.30.10:FF:000009">
    <property type="entry name" value="Eukaryotic translation initiation factor 2 subunit gamma"/>
    <property type="match status" value="1"/>
</dbReference>
<dbReference type="GO" id="GO:0005850">
    <property type="term" value="C:eukaryotic translation initiation factor 2 complex"/>
    <property type="evidence" value="ECO:0000318"/>
    <property type="project" value="GO_Central"/>
</dbReference>
<dbReference type="SUPFAM" id="SSF50465">
    <property type="entry name" value="EF-Tu/eEF-1alpha/eIF2-gamma C-terminal domain"/>
    <property type="match status" value="1"/>
</dbReference>
<dbReference type="PANTHER" id="PTHR42854:SF3">
    <property type="entry name" value="EUKARYOTIC TRANSLATION INITIATION FACTOR 2 SUBUNIT 3-RELATED"/>
    <property type="match status" value="1"/>
</dbReference>
<keyword evidence="4 12" id="KW-0396">Initiation factor</keyword>
<dbReference type="InterPro" id="IPR050543">
    <property type="entry name" value="eIF2G"/>
</dbReference>
<dbReference type="SUPFAM" id="SSF52540">
    <property type="entry name" value="P-loop containing nucleoside triphosphate hydrolases"/>
    <property type="match status" value="1"/>
</dbReference>
<dbReference type="ExpressionAtlas" id="G7IJ99">
    <property type="expression patterns" value="differential"/>
</dbReference>
<reference evidence="12 14" key="2">
    <citation type="journal article" date="2014" name="BMC Genomics">
        <title>An improved genome release (version Mt4.0) for the model legume Medicago truncatula.</title>
        <authorList>
            <person name="Tang H."/>
            <person name="Krishnakumar V."/>
            <person name="Bidwell S."/>
            <person name="Rosen B."/>
            <person name="Chan A."/>
            <person name="Zhou S."/>
            <person name="Gentzbittel L."/>
            <person name="Childs K.L."/>
            <person name="Yandell M."/>
            <person name="Gundlach H."/>
            <person name="Mayer K.F."/>
            <person name="Schwartz D.C."/>
            <person name="Town C.D."/>
        </authorList>
    </citation>
    <scope>GENOME REANNOTATION</scope>
    <source>
        <strain evidence="13 14">cv. Jemalong A17</strain>
    </source>
</reference>
<evidence type="ECO:0000256" key="6">
    <source>
        <dbReference type="ARBA" id="ARBA00022801"/>
    </source>
</evidence>
<dbReference type="Gene3D" id="3.40.50.300">
    <property type="entry name" value="P-loop containing nucleotide triphosphate hydrolases"/>
    <property type="match status" value="1"/>
</dbReference>
<evidence type="ECO:0000256" key="7">
    <source>
        <dbReference type="ARBA" id="ARBA00022917"/>
    </source>
</evidence>
<dbReference type="AlphaFoldDB" id="G7IJ99"/>
<feature type="transmembrane region" description="Helical" evidence="10">
    <location>
        <begin position="46"/>
        <end position="67"/>
    </location>
</feature>
<comment type="function">
    <text evidence="1">This protein promotes the GTP-dependent binding of aminoacyl-tRNA to the A-site of ribosomes during protein biosynthesis.</text>
</comment>
<keyword evidence="5" id="KW-0547">Nucleotide-binding</keyword>
<dbReference type="OMA" id="NIGMVGH"/>
<dbReference type="CDD" id="cd01888">
    <property type="entry name" value="eIF2_gamma"/>
    <property type="match status" value="1"/>
</dbReference>
<dbReference type="InterPro" id="IPR044128">
    <property type="entry name" value="eIF2g_GTP-bd"/>
</dbReference>
<evidence type="ECO:0000313" key="14">
    <source>
        <dbReference type="Proteomes" id="UP000002051"/>
    </source>
</evidence>
<dbReference type="EnsemblPlants" id="AES66450">
    <property type="protein sequence ID" value="AES66450"/>
    <property type="gene ID" value="MTR_2g069440"/>
</dbReference>
<dbReference type="Proteomes" id="UP000002051">
    <property type="component" value="Chromosome 2"/>
</dbReference>
<dbReference type="InterPro" id="IPR009001">
    <property type="entry name" value="Transl_elong_EF1A/Init_IF2_C"/>
</dbReference>
<keyword evidence="10" id="KW-0472">Membrane</keyword>
<dbReference type="GO" id="GO:0005525">
    <property type="term" value="F:GTP binding"/>
    <property type="evidence" value="ECO:0007669"/>
    <property type="project" value="UniProtKB-KW"/>
</dbReference>